<evidence type="ECO:0000313" key="11">
    <source>
        <dbReference type="Proteomes" id="UP001165780"/>
    </source>
</evidence>
<dbReference type="CTD" id="1906"/>
<dbReference type="Pfam" id="PF00322">
    <property type="entry name" value="Endothelin"/>
    <property type="match status" value="1"/>
</dbReference>
<dbReference type="GO" id="GO:0019229">
    <property type="term" value="P:regulation of vasoconstriction"/>
    <property type="evidence" value="ECO:0007669"/>
    <property type="project" value="InterPro"/>
</dbReference>
<dbReference type="GeneID" id="109249630"/>
<dbReference type="PROSITE" id="PS00270">
    <property type="entry name" value="ENDOTHELIN"/>
    <property type="match status" value="1"/>
</dbReference>
<evidence type="ECO:0000256" key="7">
    <source>
        <dbReference type="ARBA" id="ARBA00040197"/>
    </source>
</evidence>
<proteinExistence type="inferred from homology"/>
<keyword evidence="5" id="KW-0838">Vasoactive</keyword>
<dbReference type="Proteomes" id="UP001165780">
    <property type="component" value="Unplaced"/>
</dbReference>
<gene>
    <name evidence="12" type="primary">EDN1</name>
</gene>
<evidence type="ECO:0000256" key="6">
    <source>
        <dbReference type="ARBA" id="ARBA00023322"/>
    </source>
</evidence>
<keyword evidence="11" id="KW-1185">Reference proteome</keyword>
<dbReference type="GO" id="GO:0003100">
    <property type="term" value="P:regulation of systemic arterial blood pressure by endothelin"/>
    <property type="evidence" value="ECO:0007669"/>
    <property type="project" value="TreeGrafter"/>
</dbReference>
<dbReference type="PANTHER" id="PTHR13874">
    <property type="entry name" value="ENDOTHELIN"/>
    <property type="match status" value="1"/>
</dbReference>
<keyword evidence="4" id="KW-0165">Cleavage on pair of basic residues</keyword>
<protein>
    <recommendedName>
        <fullName evidence="7">Endothelin-1</fullName>
    </recommendedName>
    <alternativeName>
        <fullName evidence="8">Preproendothelin-1</fullName>
    </alternativeName>
</protein>
<name>A0A9V1E7R2_PANPR</name>
<reference evidence="12" key="1">
    <citation type="submission" date="2025-08" db="UniProtKB">
        <authorList>
            <consortium name="RefSeq"/>
        </authorList>
    </citation>
    <scope>IDENTIFICATION</scope>
    <source>
        <tissue evidence="12">Whole blood</tissue>
    </source>
</reference>
<dbReference type="PROSITE" id="PS51257">
    <property type="entry name" value="PROKAR_LIPOPROTEIN"/>
    <property type="match status" value="1"/>
</dbReference>
<comment type="similarity">
    <text evidence="2">Belongs to the endothelin/sarafotoxin family.</text>
</comment>
<keyword evidence="6" id="KW-0839">Vasoconstrictor</keyword>
<dbReference type="OrthoDB" id="8873756at2759"/>
<comment type="function">
    <text evidence="9">Endothelins are endothelium-derived vasoconstrictor peptides. Probable ligand for G-protein coupled receptors EDNRA and EDNRB which activates PTK2B, BCAR1, BCAR3 and, GTPases RAP1 and RHOA cascade in glomerular mesangial cells. Also binds the DEAR/FBXW7-AS1 receptor. Promotes mesenteric arterial wall remodeling via activation of ROCK signaling and subsequent colocalization of NFATC3 with F-actin filaments. NFATC3 then translocates to the nucleus where it subsequently promotes the transcription of the smooth muscle hypertrophy and differentiation marker ACTA2.</text>
</comment>
<evidence type="ECO:0000256" key="5">
    <source>
        <dbReference type="ARBA" id="ARBA00022858"/>
    </source>
</evidence>
<dbReference type="GO" id="GO:0031708">
    <property type="term" value="F:endothelin B receptor binding"/>
    <property type="evidence" value="ECO:0007669"/>
    <property type="project" value="TreeGrafter"/>
</dbReference>
<dbReference type="SMART" id="SM00272">
    <property type="entry name" value="END"/>
    <property type="match status" value="2"/>
</dbReference>
<sequence>MPCRSHPDFPPAACLGVPLGAASWGPVPFSGGCFPCTRVISLKVAVLGAELSTGLDSGGEKPAPSAPWRPRRSKRCSCSSLLDKECVYFCHLDIIWVNTPEHIVPYGLGSPSRSKRSLKDLLATKATDHRNRCQCASQKDKKCWTFCQVGKELRGQDSMEKGWDDQKKGKDCSELGEKCTHHQLVAGRKIRRLDAVRNSIKTAFRVANLKAEIYREKKVTHNRTH</sequence>
<dbReference type="GO" id="GO:0014826">
    <property type="term" value="P:vein smooth muscle contraction"/>
    <property type="evidence" value="ECO:0007669"/>
    <property type="project" value="TreeGrafter"/>
</dbReference>
<dbReference type="InterPro" id="IPR020475">
    <property type="entry name" value="Endothelin"/>
</dbReference>
<dbReference type="GO" id="GO:0005615">
    <property type="term" value="C:extracellular space"/>
    <property type="evidence" value="ECO:0007669"/>
    <property type="project" value="TreeGrafter"/>
</dbReference>
<evidence type="ECO:0000256" key="2">
    <source>
        <dbReference type="ARBA" id="ARBA00010959"/>
    </source>
</evidence>
<keyword evidence="3" id="KW-0964">Secreted</keyword>
<feature type="domain" description="Endothelin-like toxin" evidence="10">
    <location>
        <begin position="75"/>
        <end position="96"/>
    </location>
</feature>
<evidence type="ECO:0000256" key="9">
    <source>
        <dbReference type="ARBA" id="ARBA00046081"/>
    </source>
</evidence>
<dbReference type="InterPro" id="IPR019764">
    <property type="entry name" value="Endothelin_toxin_CS"/>
</dbReference>
<dbReference type="GO" id="GO:0006874">
    <property type="term" value="P:intracellular calcium ion homeostasis"/>
    <property type="evidence" value="ECO:0007669"/>
    <property type="project" value="TreeGrafter"/>
</dbReference>
<evidence type="ECO:0000256" key="1">
    <source>
        <dbReference type="ARBA" id="ARBA00004613"/>
    </source>
</evidence>
<evidence type="ECO:0000256" key="4">
    <source>
        <dbReference type="ARBA" id="ARBA00022685"/>
    </source>
</evidence>
<dbReference type="InterPro" id="IPR001928">
    <property type="entry name" value="Endothln-like_toxin"/>
</dbReference>
<dbReference type="PANTHER" id="PTHR13874:SF10">
    <property type="entry name" value="ENDOTHELIN-1"/>
    <property type="match status" value="1"/>
</dbReference>
<evidence type="ECO:0000259" key="10">
    <source>
        <dbReference type="SMART" id="SM00272"/>
    </source>
</evidence>
<evidence type="ECO:0000256" key="3">
    <source>
        <dbReference type="ARBA" id="ARBA00022525"/>
    </source>
</evidence>
<dbReference type="RefSeq" id="XP_019275651.1">
    <property type="nucleotide sequence ID" value="XM_019420106.2"/>
</dbReference>
<organism evidence="11 12">
    <name type="scientific">Panthera pardus</name>
    <name type="common">Leopard</name>
    <name type="synonym">Felis pardus</name>
    <dbReference type="NCBI Taxonomy" id="9691"/>
    <lineage>
        <taxon>Eukaryota</taxon>
        <taxon>Metazoa</taxon>
        <taxon>Chordata</taxon>
        <taxon>Craniata</taxon>
        <taxon>Vertebrata</taxon>
        <taxon>Euteleostomi</taxon>
        <taxon>Mammalia</taxon>
        <taxon>Eutheria</taxon>
        <taxon>Laurasiatheria</taxon>
        <taxon>Carnivora</taxon>
        <taxon>Feliformia</taxon>
        <taxon>Felidae</taxon>
        <taxon>Pantherinae</taxon>
        <taxon>Panthera</taxon>
    </lineage>
</organism>
<dbReference type="AlphaFoldDB" id="A0A9V1E7R2"/>
<feature type="domain" description="Endothelin-like toxin" evidence="10">
    <location>
        <begin position="132"/>
        <end position="153"/>
    </location>
</feature>
<comment type="subcellular location">
    <subcellularLocation>
        <location evidence="1">Secreted</location>
    </subcellularLocation>
</comment>
<evidence type="ECO:0000313" key="12">
    <source>
        <dbReference type="RefSeq" id="XP_019275651.1"/>
    </source>
</evidence>
<accession>A0A9V1E7R2</accession>
<dbReference type="GO" id="GO:0031707">
    <property type="term" value="F:endothelin A receptor binding"/>
    <property type="evidence" value="ECO:0007669"/>
    <property type="project" value="TreeGrafter"/>
</dbReference>
<dbReference type="KEGG" id="ppad:109249630"/>
<dbReference type="GO" id="GO:0005179">
    <property type="term" value="F:hormone activity"/>
    <property type="evidence" value="ECO:0007669"/>
    <property type="project" value="TreeGrafter"/>
</dbReference>
<dbReference type="PRINTS" id="PR00365">
    <property type="entry name" value="ENDOTHELIN"/>
</dbReference>
<evidence type="ECO:0000256" key="8">
    <source>
        <dbReference type="ARBA" id="ARBA00041847"/>
    </source>
</evidence>